<reference evidence="4" key="1">
    <citation type="journal article" date="2019" name="Int. J. Syst. Evol. Microbiol.">
        <title>The Global Catalogue of Microorganisms (GCM) 10K type strain sequencing project: providing services to taxonomists for standard genome sequencing and annotation.</title>
        <authorList>
            <consortium name="The Broad Institute Genomics Platform"/>
            <consortium name="The Broad Institute Genome Sequencing Center for Infectious Disease"/>
            <person name="Wu L."/>
            <person name="Ma J."/>
        </authorList>
    </citation>
    <scope>NUCLEOTIDE SEQUENCE [LARGE SCALE GENOMIC DNA]</scope>
    <source>
        <strain evidence="4">CCUG 53270</strain>
    </source>
</reference>
<comment type="caution">
    <text evidence="3">The sequence shown here is derived from an EMBL/GenBank/DDBJ whole genome shotgun (WGS) entry which is preliminary data.</text>
</comment>
<evidence type="ECO:0000313" key="4">
    <source>
        <dbReference type="Proteomes" id="UP001597180"/>
    </source>
</evidence>
<keyword evidence="4" id="KW-1185">Reference proteome</keyword>
<dbReference type="Pfam" id="PF03779">
    <property type="entry name" value="SPW"/>
    <property type="match status" value="1"/>
</dbReference>
<evidence type="ECO:0000313" key="3">
    <source>
        <dbReference type="EMBL" id="MFD1218925.1"/>
    </source>
</evidence>
<feature type="transmembrane region" description="Helical" evidence="1">
    <location>
        <begin position="28"/>
        <end position="50"/>
    </location>
</feature>
<evidence type="ECO:0000256" key="1">
    <source>
        <dbReference type="SAM" id="Phobius"/>
    </source>
</evidence>
<feature type="transmembrane region" description="Helical" evidence="1">
    <location>
        <begin position="57"/>
        <end position="78"/>
    </location>
</feature>
<keyword evidence="1" id="KW-0812">Transmembrane</keyword>
<feature type="transmembrane region" description="Helical" evidence="1">
    <location>
        <begin position="5"/>
        <end position="22"/>
    </location>
</feature>
<protein>
    <recommendedName>
        <fullName evidence="2">SPW repeat-containing integral membrane domain-containing protein</fullName>
    </recommendedName>
</protein>
<dbReference type="Proteomes" id="UP001597180">
    <property type="component" value="Unassembled WGS sequence"/>
</dbReference>
<feature type="transmembrane region" description="Helical" evidence="1">
    <location>
        <begin position="84"/>
        <end position="101"/>
    </location>
</feature>
<feature type="domain" description="SPW repeat-containing integral membrane" evidence="2">
    <location>
        <begin position="4"/>
        <end position="98"/>
    </location>
</feature>
<gene>
    <name evidence="3" type="ORF">ACFQ4B_02230</name>
</gene>
<keyword evidence="1" id="KW-1133">Transmembrane helix</keyword>
<dbReference type="RefSeq" id="WP_079908511.1">
    <property type="nucleotide sequence ID" value="NZ_BAABJG010000027.1"/>
</dbReference>
<evidence type="ECO:0000259" key="2">
    <source>
        <dbReference type="Pfam" id="PF03779"/>
    </source>
</evidence>
<dbReference type="InterPro" id="IPR005530">
    <property type="entry name" value="SPW"/>
</dbReference>
<keyword evidence="1" id="KW-0472">Membrane</keyword>
<name>A0ABW3UH32_9BACL</name>
<sequence length="105" mass="11770">MAVKNLLAALIGLLFVFGPHWIDLTHESAVITSVVFGSLQFIASLLAFIFKASGWNSWLNWISLLAGIWFVIFPFAYLTGLGEYVIYVVLGITSVMLNYYTMNEE</sequence>
<proteinExistence type="predicted"/>
<dbReference type="EMBL" id="JBHTLU010000007">
    <property type="protein sequence ID" value="MFD1218925.1"/>
    <property type="molecule type" value="Genomic_DNA"/>
</dbReference>
<organism evidence="3 4">
    <name type="scientific">Paenibacillus vulneris</name>
    <dbReference type="NCBI Taxonomy" id="1133364"/>
    <lineage>
        <taxon>Bacteria</taxon>
        <taxon>Bacillati</taxon>
        <taxon>Bacillota</taxon>
        <taxon>Bacilli</taxon>
        <taxon>Bacillales</taxon>
        <taxon>Paenibacillaceae</taxon>
        <taxon>Paenibacillus</taxon>
    </lineage>
</organism>
<accession>A0ABW3UH32</accession>